<keyword evidence="4 7" id="KW-0812">Transmembrane</keyword>
<evidence type="ECO:0000313" key="10">
    <source>
        <dbReference type="Proteomes" id="UP000243342"/>
    </source>
</evidence>
<feature type="domain" description="ABC transmembrane type-1" evidence="8">
    <location>
        <begin position="64"/>
        <end position="267"/>
    </location>
</feature>
<dbReference type="Proteomes" id="UP000243342">
    <property type="component" value="Unassembled WGS sequence"/>
</dbReference>
<keyword evidence="2 7" id="KW-0813">Transport</keyword>
<comment type="similarity">
    <text evidence="7">Belongs to the binding-protein-dependent transport system permease family.</text>
</comment>
<dbReference type="InterPro" id="IPR000515">
    <property type="entry name" value="MetI-like"/>
</dbReference>
<gene>
    <name evidence="9" type="ORF">BIV57_01265</name>
</gene>
<dbReference type="EMBL" id="MLCF01000002">
    <property type="protein sequence ID" value="OIV39529.1"/>
    <property type="molecule type" value="Genomic_DNA"/>
</dbReference>
<reference evidence="9 10" key="1">
    <citation type="submission" date="2016-10" db="EMBL/GenBank/DDBJ databases">
        <title>Genome sequence of Streptomyces gilvigriseus MUSC 26.</title>
        <authorList>
            <person name="Lee L.-H."/>
            <person name="Ser H.-L."/>
        </authorList>
    </citation>
    <scope>NUCLEOTIDE SEQUENCE [LARGE SCALE GENOMIC DNA]</scope>
    <source>
        <strain evidence="9 10">MUSC 26</strain>
    </source>
</reference>
<feature type="transmembrane region" description="Helical" evidence="7">
    <location>
        <begin position="68"/>
        <end position="90"/>
    </location>
</feature>
<evidence type="ECO:0000256" key="4">
    <source>
        <dbReference type="ARBA" id="ARBA00022692"/>
    </source>
</evidence>
<organism evidence="9 10">
    <name type="scientific">Mangrovactinospora gilvigrisea</name>
    <dbReference type="NCBI Taxonomy" id="1428644"/>
    <lineage>
        <taxon>Bacteria</taxon>
        <taxon>Bacillati</taxon>
        <taxon>Actinomycetota</taxon>
        <taxon>Actinomycetes</taxon>
        <taxon>Kitasatosporales</taxon>
        <taxon>Streptomycetaceae</taxon>
        <taxon>Mangrovactinospora</taxon>
    </lineage>
</organism>
<protein>
    <submittedName>
        <fullName evidence="9">ABC transporter permease</fullName>
    </submittedName>
</protein>
<accession>A0A1J7C1C1</accession>
<feature type="transmembrane region" description="Helical" evidence="7">
    <location>
        <begin position="188"/>
        <end position="209"/>
    </location>
</feature>
<dbReference type="STRING" id="1428644.BIV57_01265"/>
<dbReference type="GO" id="GO:0005886">
    <property type="term" value="C:plasma membrane"/>
    <property type="evidence" value="ECO:0007669"/>
    <property type="project" value="UniProtKB-SubCell"/>
</dbReference>
<name>A0A1J7C1C1_9ACTN</name>
<feature type="transmembrane region" description="Helical" evidence="7">
    <location>
        <begin position="12"/>
        <end position="32"/>
    </location>
</feature>
<dbReference type="AlphaFoldDB" id="A0A1J7C1C1"/>
<dbReference type="GO" id="GO:0055085">
    <property type="term" value="P:transmembrane transport"/>
    <property type="evidence" value="ECO:0007669"/>
    <property type="project" value="InterPro"/>
</dbReference>
<dbReference type="PANTHER" id="PTHR43744">
    <property type="entry name" value="ABC TRANSPORTER PERMEASE PROTEIN MG189-RELATED-RELATED"/>
    <property type="match status" value="1"/>
</dbReference>
<sequence length="282" mass="30561">MRRGAAAGRHAIALLLTALYLVPMLYIVLVSLTPDGQSTTVLPSHLAFGNFRTALAAADFGRFFLNSAFVTVVASASQVVLSCMAGYALARLPLKSARTVMALLIGLLVVPPEIVMVPLFVMVTHVPFLAGNNQFGSGGEGMLDSYATLMLPHLGSALAIFLMRQFYRDLPGELGQAARVDGASEVMIFARIYTPLTLPAVAVVTVLAFQSAWNDFLWPLITVRSNQMQTLQLGLTVFYQQNSTQWNLLMGVVLLMSLPVLAIFLFSQRYFRDGISAGAVKQ</sequence>
<keyword evidence="10" id="KW-1185">Reference proteome</keyword>
<dbReference type="InterPro" id="IPR035906">
    <property type="entry name" value="MetI-like_sf"/>
</dbReference>
<proteinExistence type="inferred from homology"/>
<comment type="caution">
    <text evidence="9">The sequence shown here is derived from an EMBL/GenBank/DDBJ whole genome shotgun (WGS) entry which is preliminary data.</text>
</comment>
<dbReference type="Gene3D" id="1.10.3720.10">
    <property type="entry name" value="MetI-like"/>
    <property type="match status" value="1"/>
</dbReference>
<feature type="transmembrane region" description="Helical" evidence="7">
    <location>
        <begin position="246"/>
        <end position="266"/>
    </location>
</feature>
<dbReference type="CDD" id="cd06261">
    <property type="entry name" value="TM_PBP2"/>
    <property type="match status" value="1"/>
</dbReference>
<evidence type="ECO:0000256" key="6">
    <source>
        <dbReference type="ARBA" id="ARBA00023136"/>
    </source>
</evidence>
<evidence type="ECO:0000256" key="1">
    <source>
        <dbReference type="ARBA" id="ARBA00004651"/>
    </source>
</evidence>
<keyword evidence="5 7" id="KW-1133">Transmembrane helix</keyword>
<dbReference type="Pfam" id="PF00528">
    <property type="entry name" value="BPD_transp_1"/>
    <property type="match status" value="1"/>
</dbReference>
<dbReference type="PANTHER" id="PTHR43744:SF12">
    <property type="entry name" value="ABC TRANSPORTER PERMEASE PROTEIN MG189-RELATED"/>
    <property type="match status" value="1"/>
</dbReference>
<feature type="transmembrane region" description="Helical" evidence="7">
    <location>
        <begin position="146"/>
        <end position="167"/>
    </location>
</feature>
<evidence type="ECO:0000256" key="3">
    <source>
        <dbReference type="ARBA" id="ARBA00022475"/>
    </source>
</evidence>
<feature type="transmembrane region" description="Helical" evidence="7">
    <location>
        <begin position="102"/>
        <end position="126"/>
    </location>
</feature>
<comment type="subcellular location">
    <subcellularLocation>
        <location evidence="1 7">Cell membrane</location>
        <topology evidence="1 7">Multi-pass membrane protein</topology>
    </subcellularLocation>
</comment>
<evidence type="ECO:0000256" key="5">
    <source>
        <dbReference type="ARBA" id="ARBA00022989"/>
    </source>
</evidence>
<dbReference type="SUPFAM" id="SSF161098">
    <property type="entry name" value="MetI-like"/>
    <property type="match status" value="1"/>
</dbReference>
<evidence type="ECO:0000259" key="8">
    <source>
        <dbReference type="PROSITE" id="PS50928"/>
    </source>
</evidence>
<evidence type="ECO:0000256" key="7">
    <source>
        <dbReference type="RuleBase" id="RU363032"/>
    </source>
</evidence>
<dbReference type="PROSITE" id="PS50928">
    <property type="entry name" value="ABC_TM1"/>
    <property type="match status" value="1"/>
</dbReference>
<evidence type="ECO:0000313" key="9">
    <source>
        <dbReference type="EMBL" id="OIV39529.1"/>
    </source>
</evidence>
<keyword evidence="3" id="KW-1003">Cell membrane</keyword>
<evidence type="ECO:0000256" key="2">
    <source>
        <dbReference type="ARBA" id="ARBA00022448"/>
    </source>
</evidence>
<keyword evidence="6 7" id="KW-0472">Membrane</keyword>